<dbReference type="PANTHER" id="PTHR43441:SF11">
    <property type="entry name" value="RIBOSOMAL-PROTEIN-SERINE ACETYLTRANSFERASE"/>
    <property type="match status" value="1"/>
</dbReference>
<dbReference type="InterPro" id="IPR016181">
    <property type="entry name" value="Acyl_CoA_acyltransferase"/>
</dbReference>
<reference evidence="2" key="1">
    <citation type="journal article" date="2014" name="Int. J. Syst. Evol. Microbiol.">
        <title>Complete genome sequence of Corynebacterium casei LMG S-19264T (=DSM 44701T), isolated from a smear-ripened cheese.</title>
        <authorList>
            <consortium name="US DOE Joint Genome Institute (JGI-PGF)"/>
            <person name="Walter F."/>
            <person name="Albersmeier A."/>
            <person name="Kalinowski J."/>
            <person name="Ruckert C."/>
        </authorList>
    </citation>
    <scope>NUCLEOTIDE SEQUENCE</scope>
    <source>
        <strain evidence="2">CGMCC 4.7306</strain>
    </source>
</reference>
<comment type="caution">
    <text evidence="2">The sequence shown here is derived from an EMBL/GenBank/DDBJ whole genome shotgun (WGS) entry which is preliminary data.</text>
</comment>
<feature type="domain" description="N-acetyltransferase" evidence="1">
    <location>
        <begin position="10"/>
        <end position="135"/>
    </location>
</feature>
<dbReference type="GO" id="GO:0005737">
    <property type="term" value="C:cytoplasm"/>
    <property type="evidence" value="ECO:0007669"/>
    <property type="project" value="TreeGrafter"/>
</dbReference>
<keyword evidence="3" id="KW-1185">Reference proteome</keyword>
<dbReference type="InterPro" id="IPR051908">
    <property type="entry name" value="Ribosomal_N-acetyltransferase"/>
</dbReference>
<dbReference type="Proteomes" id="UP000613840">
    <property type="component" value="Unassembled WGS sequence"/>
</dbReference>
<dbReference type="Pfam" id="PF13302">
    <property type="entry name" value="Acetyltransf_3"/>
    <property type="match status" value="1"/>
</dbReference>
<sequence>MAELSKGGVHDPAHMPFAVPWTDLPPVERARGVMQHHWAQLAAWRVDNWKLPLTVFRSGEVVGVQSLTGRDFATVKQVSSGSWLGLEFQRQGIGTEMRAAVLELAFVGLGAKSALTAALVDNPASIGVSTRLGYQPNGVVRSRVRSGWEYEQQFVLDVDGWSQRRSIETEISGLDECIDLFGALPPD</sequence>
<dbReference type="AlphaFoldDB" id="A0A917SJW6"/>
<name>A0A917SJW6_9ACTN</name>
<reference evidence="2" key="2">
    <citation type="submission" date="2020-09" db="EMBL/GenBank/DDBJ databases">
        <authorList>
            <person name="Sun Q."/>
            <person name="Zhou Y."/>
        </authorList>
    </citation>
    <scope>NUCLEOTIDE SEQUENCE</scope>
    <source>
        <strain evidence="2">CGMCC 4.7306</strain>
    </source>
</reference>
<keyword evidence="2" id="KW-0808">Transferase</keyword>
<dbReference type="EMBL" id="BMMZ01000023">
    <property type="protein sequence ID" value="GGL84055.1"/>
    <property type="molecule type" value="Genomic_DNA"/>
</dbReference>
<dbReference type="GO" id="GO:0008999">
    <property type="term" value="F:protein-N-terminal-alanine acetyltransferase activity"/>
    <property type="evidence" value="ECO:0007669"/>
    <property type="project" value="TreeGrafter"/>
</dbReference>
<accession>A0A917SJW6</accession>
<evidence type="ECO:0000259" key="1">
    <source>
        <dbReference type="Pfam" id="PF13302"/>
    </source>
</evidence>
<dbReference type="InterPro" id="IPR000182">
    <property type="entry name" value="GNAT_dom"/>
</dbReference>
<dbReference type="Gene3D" id="3.40.630.30">
    <property type="match status" value="1"/>
</dbReference>
<organism evidence="2 3">
    <name type="scientific">Microlunatus endophyticus</name>
    <dbReference type="NCBI Taxonomy" id="1716077"/>
    <lineage>
        <taxon>Bacteria</taxon>
        <taxon>Bacillati</taxon>
        <taxon>Actinomycetota</taxon>
        <taxon>Actinomycetes</taxon>
        <taxon>Propionibacteriales</taxon>
        <taxon>Propionibacteriaceae</taxon>
        <taxon>Microlunatus</taxon>
    </lineage>
</organism>
<dbReference type="SUPFAM" id="SSF55729">
    <property type="entry name" value="Acyl-CoA N-acyltransferases (Nat)"/>
    <property type="match status" value="1"/>
</dbReference>
<dbReference type="PANTHER" id="PTHR43441">
    <property type="entry name" value="RIBOSOMAL-PROTEIN-SERINE ACETYLTRANSFERASE"/>
    <property type="match status" value="1"/>
</dbReference>
<protein>
    <submittedName>
        <fullName evidence="2">Succinyl-CoA transferase</fullName>
    </submittedName>
</protein>
<gene>
    <name evidence="2" type="ORF">GCM10011575_47890</name>
</gene>
<evidence type="ECO:0000313" key="2">
    <source>
        <dbReference type="EMBL" id="GGL84055.1"/>
    </source>
</evidence>
<proteinExistence type="predicted"/>
<evidence type="ECO:0000313" key="3">
    <source>
        <dbReference type="Proteomes" id="UP000613840"/>
    </source>
</evidence>
<dbReference type="GO" id="GO:1990189">
    <property type="term" value="F:protein N-terminal-serine acetyltransferase activity"/>
    <property type="evidence" value="ECO:0007669"/>
    <property type="project" value="TreeGrafter"/>
</dbReference>